<reference evidence="5" key="2">
    <citation type="submission" date="2015-06" db="EMBL/GenBank/DDBJ databases">
        <title>Genome Sequence of Bacillus endophyticus and Analysis of its Companion Mechanism in the Ketogulonigenium vulgare-Bacillus strain Consortium.</title>
        <authorList>
            <person name="Jia N."/>
            <person name="Du J."/>
            <person name="Ding M.-Z."/>
            <person name="Gao F."/>
            <person name="Yuan Y.-J."/>
        </authorList>
    </citation>
    <scope>NUCLEOTIDE SEQUENCE [LARGE SCALE GENOMIC DNA]</scope>
    <source>
        <strain evidence="5">Hbe603</strain>
    </source>
</reference>
<feature type="domain" description="HTH merR-type" evidence="3">
    <location>
        <begin position="28"/>
        <end position="96"/>
    </location>
</feature>
<feature type="coiled-coil region" evidence="2">
    <location>
        <begin position="77"/>
        <end position="131"/>
    </location>
</feature>
<keyword evidence="1" id="KW-0238">DNA-binding</keyword>
<dbReference type="AlphaFoldDB" id="A0A0H4KMY8"/>
<dbReference type="KEGG" id="beo:BEH_02310"/>
<reference evidence="4 5" key="1">
    <citation type="journal article" date="2015" name="PLoS ONE">
        <title>Genome Sequence of Bacillus endophyticus and Analysis of Its Companion Mechanism in the Ketogulonigenium vulgare-Bacillus Strain Consortium.</title>
        <authorList>
            <person name="Jia N."/>
            <person name="Du J."/>
            <person name="Ding M.Z."/>
            <person name="Gao F."/>
            <person name="Yuan Y.J."/>
        </authorList>
    </citation>
    <scope>NUCLEOTIDE SEQUENCE [LARGE SCALE GENOMIC DNA]</scope>
    <source>
        <strain evidence="4 5">Hbe603</strain>
    </source>
</reference>
<dbReference type="InterPro" id="IPR000551">
    <property type="entry name" value="MerR-type_HTH_dom"/>
</dbReference>
<dbReference type="RefSeq" id="WP_019390833.1">
    <property type="nucleotide sequence ID" value="NZ_ALIM01000006.1"/>
</dbReference>
<evidence type="ECO:0000313" key="5">
    <source>
        <dbReference type="Proteomes" id="UP000036202"/>
    </source>
</evidence>
<evidence type="ECO:0000256" key="2">
    <source>
        <dbReference type="SAM" id="Coils"/>
    </source>
</evidence>
<evidence type="ECO:0000313" key="4">
    <source>
        <dbReference type="EMBL" id="AKO94930.2"/>
    </source>
</evidence>
<name>A0A0H4KMY8_9BACI</name>
<dbReference type="GO" id="GO:0003700">
    <property type="term" value="F:DNA-binding transcription factor activity"/>
    <property type="evidence" value="ECO:0007669"/>
    <property type="project" value="InterPro"/>
</dbReference>
<dbReference type="InterPro" id="IPR009061">
    <property type="entry name" value="DNA-bd_dom_put_sf"/>
</dbReference>
<dbReference type="PANTHER" id="PTHR30204">
    <property type="entry name" value="REDOX-CYCLING DRUG-SENSING TRANSCRIPTIONAL ACTIVATOR SOXR"/>
    <property type="match status" value="1"/>
</dbReference>
<evidence type="ECO:0000259" key="3">
    <source>
        <dbReference type="PROSITE" id="PS50937"/>
    </source>
</evidence>
<keyword evidence="2" id="KW-0175">Coiled coil</keyword>
<dbReference type="PRINTS" id="PR00040">
    <property type="entry name" value="HTHMERR"/>
</dbReference>
<proteinExistence type="predicted"/>
<dbReference type="SUPFAM" id="SSF46955">
    <property type="entry name" value="Putative DNA-binding domain"/>
    <property type="match status" value="1"/>
</dbReference>
<organism evidence="4 5">
    <name type="scientific">Priestia filamentosa</name>
    <dbReference type="NCBI Taxonomy" id="1402861"/>
    <lineage>
        <taxon>Bacteria</taxon>
        <taxon>Bacillati</taxon>
        <taxon>Bacillota</taxon>
        <taxon>Bacilli</taxon>
        <taxon>Bacillales</taxon>
        <taxon>Bacillaceae</taxon>
        <taxon>Priestia</taxon>
    </lineage>
</organism>
<keyword evidence="5" id="KW-1185">Reference proteome</keyword>
<dbReference type="PATRIC" id="fig|135735.6.peg.420"/>
<sequence length="154" mass="17685">MLKKSLNHMIDIKPSRVSLGGVSIGAEKLKIGELAKLTGLTKRTIDYYTNIGLLEAERSTSNYRFYDRSCIEKIEYIEKCKKRNQSLEEIKKSLQEKEAEEIDILELRLKMKGLEKELNQVLDQKGDKDAQDLLKKGLSKESFSLIQSLLLLLH</sequence>
<accession>A0A0H4KMY8</accession>
<protein>
    <recommendedName>
        <fullName evidence="3">HTH merR-type domain-containing protein</fullName>
    </recommendedName>
</protein>
<dbReference type="GeneID" id="93703381"/>
<dbReference type="EMBL" id="CP011974">
    <property type="protein sequence ID" value="AKO94930.2"/>
    <property type="molecule type" value="Genomic_DNA"/>
</dbReference>
<evidence type="ECO:0000256" key="1">
    <source>
        <dbReference type="ARBA" id="ARBA00023125"/>
    </source>
</evidence>
<dbReference type="PANTHER" id="PTHR30204:SF95">
    <property type="entry name" value="HTH-TYPE TRANSCRIPTIONAL REGULATOR CUER"/>
    <property type="match status" value="1"/>
</dbReference>
<dbReference type="Pfam" id="PF13411">
    <property type="entry name" value="MerR_1"/>
    <property type="match status" value="1"/>
</dbReference>
<dbReference type="SMART" id="SM00422">
    <property type="entry name" value="HTH_MERR"/>
    <property type="match status" value="1"/>
</dbReference>
<dbReference type="Proteomes" id="UP000036202">
    <property type="component" value="Chromosome"/>
</dbReference>
<dbReference type="PROSITE" id="PS50937">
    <property type="entry name" value="HTH_MERR_2"/>
    <property type="match status" value="1"/>
</dbReference>
<dbReference type="Gene3D" id="1.10.1660.10">
    <property type="match status" value="1"/>
</dbReference>
<dbReference type="GO" id="GO:0003677">
    <property type="term" value="F:DNA binding"/>
    <property type="evidence" value="ECO:0007669"/>
    <property type="project" value="UniProtKB-KW"/>
</dbReference>
<dbReference type="InterPro" id="IPR047057">
    <property type="entry name" value="MerR_fam"/>
</dbReference>
<gene>
    <name evidence="4" type="ORF">BEH_02310</name>
</gene>